<keyword evidence="2" id="KW-1185">Reference proteome</keyword>
<dbReference type="EMBL" id="JAPFFF010000001">
    <property type="protein sequence ID" value="KAK8900411.1"/>
    <property type="molecule type" value="Genomic_DNA"/>
</dbReference>
<proteinExistence type="predicted"/>
<dbReference type="Proteomes" id="UP001470230">
    <property type="component" value="Unassembled WGS sequence"/>
</dbReference>
<reference evidence="1 2" key="1">
    <citation type="submission" date="2024-04" db="EMBL/GenBank/DDBJ databases">
        <title>Tritrichomonas musculus Genome.</title>
        <authorList>
            <person name="Alves-Ferreira E."/>
            <person name="Grigg M."/>
            <person name="Lorenzi H."/>
            <person name="Galac M."/>
        </authorList>
    </citation>
    <scope>NUCLEOTIDE SEQUENCE [LARGE SCALE GENOMIC DNA]</scope>
    <source>
        <strain evidence="1 2">EAF2021</strain>
    </source>
</reference>
<name>A0ABR2LBN3_9EUKA</name>
<protein>
    <submittedName>
        <fullName evidence="1">Uncharacterized protein</fullName>
    </submittedName>
</protein>
<sequence>MVEEDFEIWYPGIQFPFYKESQQSFFDDPSGILFYGSYKFTTTKNESFNTTVNNLVPKRTDFRSSYSAITAIVIGRTNRGEHVRLGESNDHGLTYTTLVNYNSLRKTHLLNSNKVGTK</sequence>
<accession>A0ABR2LBN3</accession>
<gene>
    <name evidence="1" type="ORF">M9Y10_002738</name>
</gene>
<evidence type="ECO:0000313" key="2">
    <source>
        <dbReference type="Proteomes" id="UP001470230"/>
    </source>
</evidence>
<evidence type="ECO:0000313" key="1">
    <source>
        <dbReference type="EMBL" id="KAK8900411.1"/>
    </source>
</evidence>
<comment type="caution">
    <text evidence="1">The sequence shown here is derived from an EMBL/GenBank/DDBJ whole genome shotgun (WGS) entry which is preliminary data.</text>
</comment>
<organism evidence="1 2">
    <name type="scientific">Tritrichomonas musculus</name>
    <dbReference type="NCBI Taxonomy" id="1915356"/>
    <lineage>
        <taxon>Eukaryota</taxon>
        <taxon>Metamonada</taxon>
        <taxon>Parabasalia</taxon>
        <taxon>Tritrichomonadida</taxon>
        <taxon>Tritrichomonadidae</taxon>
        <taxon>Tritrichomonas</taxon>
    </lineage>
</organism>